<dbReference type="EMBL" id="PTQZ01000021">
    <property type="protein sequence ID" value="PQA50062.1"/>
    <property type="molecule type" value="Genomic_DNA"/>
</dbReference>
<evidence type="ECO:0008006" key="4">
    <source>
        <dbReference type="Google" id="ProtNLM"/>
    </source>
</evidence>
<feature type="transmembrane region" description="Helical" evidence="1">
    <location>
        <begin position="54"/>
        <end position="73"/>
    </location>
</feature>
<evidence type="ECO:0000256" key="1">
    <source>
        <dbReference type="SAM" id="Phobius"/>
    </source>
</evidence>
<accession>A0A2P6AUM5</accession>
<feature type="transmembrane region" description="Helical" evidence="1">
    <location>
        <begin position="85"/>
        <end position="107"/>
    </location>
</feature>
<keyword evidence="1" id="KW-0812">Transmembrane</keyword>
<evidence type="ECO:0000313" key="3">
    <source>
        <dbReference type="Proteomes" id="UP000243900"/>
    </source>
</evidence>
<evidence type="ECO:0000313" key="2">
    <source>
        <dbReference type="EMBL" id="PQA50062.1"/>
    </source>
</evidence>
<keyword evidence="3" id="KW-1185">Reference proteome</keyword>
<keyword evidence="1" id="KW-0472">Membrane</keyword>
<feature type="transmembrane region" description="Helical" evidence="1">
    <location>
        <begin position="147"/>
        <end position="166"/>
    </location>
</feature>
<protein>
    <recommendedName>
        <fullName evidence="4">Yip1 domain-containing protein</fullName>
    </recommendedName>
</protein>
<sequence>MKAFLSTGWSLITFRAGPDALPYAPRMILPLVVLNLALGFVIQAVAGSGMDKPVVQLSAMALAAEALWLWLLLRRRGWDNRWVQGFSALVLIDTFITALAAPIALLAGAGEALLAVGAVAQIVMTLWSLTVRGAIYQHTLEIERWKGVLLALTPLFAVMVLTILLFPELLPAPPPQV</sequence>
<dbReference type="RefSeq" id="WP_105191210.1">
    <property type="nucleotide sequence ID" value="NZ_PTQZ01000021.1"/>
</dbReference>
<name>A0A2P6AUM5_9GAMM</name>
<gene>
    <name evidence="2" type="ORF">C5O18_02050</name>
</gene>
<feature type="transmembrane region" description="Helical" evidence="1">
    <location>
        <begin position="113"/>
        <end position="135"/>
    </location>
</feature>
<dbReference type="Proteomes" id="UP000243900">
    <property type="component" value="Unassembled WGS sequence"/>
</dbReference>
<dbReference type="OrthoDB" id="6717649at2"/>
<proteinExistence type="predicted"/>
<organism evidence="2 3">
    <name type="scientific">Amnimonas aquatica</name>
    <dbReference type="NCBI Taxonomy" id="2094561"/>
    <lineage>
        <taxon>Bacteria</taxon>
        <taxon>Pseudomonadati</taxon>
        <taxon>Pseudomonadota</taxon>
        <taxon>Gammaproteobacteria</taxon>
        <taxon>Moraxellales</taxon>
        <taxon>Moraxellaceae</taxon>
        <taxon>Amnimonas</taxon>
    </lineage>
</organism>
<keyword evidence="1" id="KW-1133">Transmembrane helix</keyword>
<dbReference type="AlphaFoldDB" id="A0A2P6AUM5"/>
<reference evidence="3" key="1">
    <citation type="submission" date="2018-02" db="EMBL/GenBank/DDBJ databases">
        <title>Genome sequencing of Solimonas sp. HR-BB.</title>
        <authorList>
            <person name="Lee Y."/>
            <person name="Jeon C.O."/>
        </authorList>
    </citation>
    <scope>NUCLEOTIDE SEQUENCE [LARGE SCALE GENOMIC DNA]</scope>
    <source>
        <strain evidence="3">HR-E</strain>
    </source>
</reference>
<feature type="transmembrane region" description="Helical" evidence="1">
    <location>
        <begin position="28"/>
        <end position="48"/>
    </location>
</feature>
<comment type="caution">
    <text evidence="2">The sequence shown here is derived from an EMBL/GenBank/DDBJ whole genome shotgun (WGS) entry which is preliminary data.</text>
</comment>